<protein>
    <submittedName>
        <fullName evidence="1">Uncharacterized protein</fullName>
    </submittedName>
</protein>
<dbReference type="InParanoid" id="A0A078A6S2"/>
<dbReference type="Proteomes" id="UP000039865">
    <property type="component" value="Unassembled WGS sequence"/>
</dbReference>
<name>A0A078A6S2_STYLE</name>
<accession>A0A078A6S2</accession>
<reference evidence="1 2" key="1">
    <citation type="submission" date="2014-06" db="EMBL/GenBank/DDBJ databases">
        <authorList>
            <person name="Swart Estienne"/>
        </authorList>
    </citation>
    <scope>NUCLEOTIDE SEQUENCE [LARGE SCALE GENOMIC DNA]</scope>
    <source>
        <strain evidence="1 2">130c</strain>
    </source>
</reference>
<evidence type="ECO:0000313" key="1">
    <source>
        <dbReference type="EMBL" id="CDW76439.1"/>
    </source>
</evidence>
<dbReference type="EMBL" id="CCKQ01005273">
    <property type="protein sequence ID" value="CDW76439.1"/>
    <property type="molecule type" value="Genomic_DNA"/>
</dbReference>
<dbReference type="AlphaFoldDB" id="A0A078A6S2"/>
<keyword evidence="2" id="KW-1185">Reference proteome</keyword>
<organism evidence="1 2">
    <name type="scientific">Stylonychia lemnae</name>
    <name type="common">Ciliate</name>
    <dbReference type="NCBI Taxonomy" id="5949"/>
    <lineage>
        <taxon>Eukaryota</taxon>
        <taxon>Sar</taxon>
        <taxon>Alveolata</taxon>
        <taxon>Ciliophora</taxon>
        <taxon>Intramacronucleata</taxon>
        <taxon>Spirotrichea</taxon>
        <taxon>Stichotrichia</taxon>
        <taxon>Sporadotrichida</taxon>
        <taxon>Oxytrichidae</taxon>
        <taxon>Stylonychinae</taxon>
        <taxon>Stylonychia</taxon>
    </lineage>
</organism>
<evidence type="ECO:0000313" key="2">
    <source>
        <dbReference type="Proteomes" id="UP000039865"/>
    </source>
</evidence>
<sequence>MVAWNHLKFNRVLDVKSKIQLARVHFELGNHYESKKLFQAIKTQIKTDDQLGNDKNLWLSFYIEKSKYFLSLQLFKKFAKYVLRMYDFLGQDKQVQQKQIQKFLSLANLNASIEPKLSQEKEVERVNKIDLQEIYNGAQLPLFLIVMESQFQ</sequence>
<gene>
    <name evidence="1" type="primary">Contig4736.g5055</name>
    <name evidence="1" type="ORF">STYLEM_5439</name>
</gene>
<proteinExistence type="predicted"/>